<sequence length="98" mass="11349">MSSCTCFIFNNPAPRTYVRVIRQRYYDLCSRTIDLYQILHPISLSEKIKYKLDSSLCCMAESSKTCKMQKSRAVSFNELTGMHQPSGINKELPKDLLY</sequence>
<proteinExistence type="predicted"/>
<dbReference type="AlphaFoldDB" id="A0A4Y2RQQ5"/>
<protein>
    <submittedName>
        <fullName evidence="1">Uncharacterized protein</fullName>
    </submittedName>
</protein>
<name>A0A4Y2RQQ5_ARAVE</name>
<keyword evidence="2" id="KW-1185">Reference proteome</keyword>
<accession>A0A4Y2RQQ5</accession>
<gene>
    <name evidence="1" type="ORF">AVEN_85244_1</name>
</gene>
<evidence type="ECO:0000313" key="2">
    <source>
        <dbReference type="Proteomes" id="UP000499080"/>
    </source>
</evidence>
<evidence type="ECO:0000313" key="1">
    <source>
        <dbReference type="EMBL" id="GBN77225.1"/>
    </source>
</evidence>
<comment type="caution">
    <text evidence="1">The sequence shown here is derived from an EMBL/GenBank/DDBJ whole genome shotgun (WGS) entry which is preliminary data.</text>
</comment>
<organism evidence="1 2">
    <name type="scientific">Araneus ventricosus</name>
    <name type="common">Orbweaver spider</name>
    <name type="synonym">Epeira ventricosa</name>
    <dbReference type="NCBI Taxonomy" id="182803"/>
    <lineage>
        <taxon>Eukaryota</taxon>
        <taxon>Metazoa</taxon>
        <taxon>Ecdysozoa</taxon>
        <taxon>Arthropoda</taxon>
        <taxon>Chelicerata</taxon>
        <taxon>Arachnida</taxon>
        <taxon>Araneae</taxon>
        <taxon>Araneomorphae</taxon>
        <taxon>Entelegynae</taxon>
        <taxon>Araneoidea</taxon>
        <taxon>Araneidae</taxon>
        <taxon>Araneus</taxon>
    </lineage>
</organism>
<reference evidence="1 2" key="1">
    <citation type="journal article" date="2019" name="Sci. Rep.">
        <title>Orb-weaving spider Araneus ventricosus genome elucidates the spidroin gene catalogue.</title>
        <authorList>
            <person name="Kono N."/>
            <person name="Nakamura H."/>
            <person name="Ohtoshi R."/>
            <person name="Moran D.A.P."/>
            <person name="Shinohara A."/>
            <person name="Yoshida Y."/>
            <person name="Fujiwara M."/>
            <person name="Mori M."/>
            <person name="Tomita M."/>
            <person name="Arakawa K."/>
        </authorList>
    </citation>
    <scope>NUCLEOTIDE SEQUENCE [LARGE SCALE GENOMIC DNA]</scope>
</reference>
<dbReference type="EMBL" id="BGPR01017762">
    <property type="protein sequence ID" value="GBN77225.1"/>
    <property type="molecule type" value="Genomic_DNA"/>
</dbReference>
<dbReference type="Proteomes" id="UP000499080">
    <property type="component" value="Unassembled WGS sequence"/>
</dbReference>